<keyword evidence="9" id="KW-1185">Reference proteome</keyword>
<dbReference type="SUPFAM" id="SSF51430">
    <property type="entry name" value="NAD(P)-linked oxidoreductase"/>
    <property type="match status" value="1"/>
</dbReference>
<comment type="similarity">
    <text evidence="1">Belongs to the aldo/keto reductase family.</text>
</comment>
<evidence type="ECO:0000256" key="4">
    <source>
        <dbReference type="PIRSR" id="PIRSR000097-1"/>
    </source>
</evidence>
<dbReference type="RefSeq" id="WP_210283031.1">
    <property type="nucleotide sequence ID" value="NZ_JACIEW010000001.1"/>
</dbReference>
<dbReference type="InterPro" id="IPR036812">
    <property type="entry name" value="NAD(P)_OxRdtase_dom_sf"/>
</dbReference>
<evidence type="ECO:0000256" key="3">
    <source>
        <dbReference type="ARBA" id="ARBA00023002"/>
    </source>
</evidence>
<dbReference type="GO" id="GO:0051596">
    <property type="term" value="P:methylglyoxal catabolic process"/>
    <property type="evidence" value="ECO:0007669"/>
    <property type="project" value="TreeGrafter"/>
</dbReference>
<evidence type="ECO:0000313" key="9">
    <source>
        <dbReference type="Proteomes" id="UP000547011"/>
    </source>
</evidence>
<feature type="binding site" evidence="5">
    <location>
        <position position="101"/>
    </location>
    <ligand>
        <name>substrate</name>
    </ligand>
</feature>
<feature type="domain" description="NADP-dependent oxidoreductase" evidence="7">
    <location>
        <begin position="20"/>
        <end position="252"/>
    </location>
</feature>
<evidence type="ECO:0000256" key="1">
    <source>
        <dbReference type="ARBA" id="ARBA00007905"/>
    </source>
</evidence>
<dbReference type="InterPro" id="IPR023210">
    <property type="entry name" value="NADP_OxRdtase_dom"/>
</dbReference>
<dbReference type="EMBL" id="JACIEW010000001">
    <property type="protein sequence ID" value="MBB4050781.1"/>
    <property type="molecule type" value="Genomic_DNA"/>
</dbReference>
<dbReference type="Gene3D" id="3.20.20.100">
    <property type="entry name" value="NADP-dependent oxidoreductase domain"/>
    <property type="match status" value="1"/>
</dbReference>
<feature type="site" description="Lowers pKa of active site Tyr" evidence="6">
    <location>
        <position position="68"/>
    </location>
</feature>
<accession>A0A7W6IKM2</accession>
<protein>
    <submittedName>
        <fullName evidence="8">2,5-diketo-D-gluconate reductase B</fullName>
        <ecNumber evidence="8">1.1.1.346</ecNumber>
    </submittedName>
</protein>
<evidence type="ECO:0000256" key="2">
    <source>
        <dbReference type="ARBA" id="ARBA00022857"/>
    </source>
</evidence>
<keyword evidence="3 8" id="KW-0560">Oxidoreductase</keyword>
<dbReference type="PANTHER" id="PTHR43827:SF3">
    <property type="entry name" value="NADP-DEPENDENT OXIDOREDUCTASE DOMAIN-CONTAINING PROTEIN"/>
    <property type="match status" value="1"/>
</dbReference>
<dbReference type="Pfam" id="PF00248">
    <property type="entry name" value="Aldo_ket_red"/>
    <property type="match status" value="1"/>
</dbReference>
<evidence type="ECO:0000256" key="6">
    <source>
        <dbReference type="PIRSR" id="PIRSR000097-3"/>
    </source>
</evidence>
<sequence>MKLHDVMPRLGFGTYGRWNAEGIEAILCALEAGYRHLDTAQTYDTETEVGTALKQSGLARDEVFLTTKISTDNYGEGRLTPSLEESLVRLDVDQVDLTLLHWPSPNGTQPLAEYLEPLLEAQDSGLTRFVGVSNFTIALLDQARSIAGEGRIATNQVELNPFIQNKKLAKYCVDHGILVTCYQPIAHGRLGDDAVLVDMAERYNSSPEQLALAFELAKGYAAIPTSGKPERIVSNFSAQRLQLSPEDIALIETRDRNLRAIAPDWGPDWD</sequence>
<dbReference type="AlphaFoldDB" id="A0A7W6IKM2"/>
<keyword evidence="2" id="KW-0521">NADP</keyword>
<dbReference type="InterPro" id="IPR020471">
    <property type="entry name" value="AKR"/>
</dbReference>
<dbReference type="PANTHER" id="PTHR43827">
    <property type="entry name" value="2,5-DIKETO-D-GLUCONIC ACID REDUCTASE"/>
    <property type="match status" value="1"/>
</dbReference>
<dbReference type="PIRSF" id="PIRSF000097">
    <property type="entry name" value="AKR"/>
    <property type="match status" value="1"/>
</dbReference>
<name>A0A7W6IKM2_9HYPH</name>
<feature type="active site" description="Proton donor" evidence="4">
    <location>
        <position position="43"/>
    </location>
</feature>
<evidence type="ECO:0000256" key="5">
    <source>
        <dbReference type="PIRSR" id="PIRSR000097-2"/>
    </source>
</evidence>
<gene>
    <name evidence="8" type="ORF">GGR20_000399</name>
</gene>
<proteinExistence type="inferred from homology"/>
<organism evidence="8 9">
    <name type="scientific">Devosia subaequoris</name>
    <dbReference type="NCBI Taxonomy" id="395930"/>
    <lineage>
        <taxon>Bacteria</taxon>
        <taxon>Pseudomonadati</taxon>
        <taxon>Pseudomonadota</taxon>
        <taxon>Alphaproteobacteria</taxon>
        <taxon>Hyphomicrobiales</taxon>
        <taxon>Devosiaceae</taxon>
        <taxon>Devosia</taxon>
    </lineage>
</organism>
<dbReference type="GO" id="GO:1990002">
    <property type="term" value="F:methylglyoxal reductase (NADPH) (acetol producing) activity"/>
    <property type="evidence" value="ECO:0007669"/>
    <property type="project" value="TreeGrafter"/>
</dbReference>
<dbReference type="EC" id="1.1.1.346" evidence="8"/>
<dbReference type="PROSITE" id="PS00798">
    <property type="entry name" value="ALDOKETO_REDUCTASE_1"/>
    <property type="match status" value="1"/>
</dbReference>
<comment type="caution">
    <text evidence="8">The sequence shown here is derived from an EMBL/GenBank/DDBJ whole genome shotgun (WGS) entry which is preliminary data.</text>
</comment>
<evidence type="ECO:0000313" key="8">
    <source>
        <dbReference type="EMBL" id="MBB4050781.1"/>
    </source>
</evidence>
<dbReference type="InterPro" id="IPR018170">
    <property type="entry name" value="Aldo/ket_reductase_CS"/>
</dbReference>
<dbReference type="Proteomes" id="UP000547011">
    <property type="component" value="Unassembled WGS sequence"/>
</dbReference>
<dbReference type="PRINTS" id="PR00069">
    <property type="entry name" value="ALDKETRDTASE"/>
</dbReference>
<evidence type="ECO:0000259" key="7">
    <source>
        <dbReference type="Pfam" id="PF00248"/>
    </source>
</evidence>
<reference evidence="8 9" key="1">
    <citation type="submission" date="2020-08" db="EMBL/GenBank/DDBJ databases">
        <title>Genomic Encyclopedia of Type Strains, Phase IV (KMG-IV): sequencing the most valuable type-strain genomes for metagenomic binning, comparative biology and taxonomic classification.</title>
        <authorList>
            <person name="Goeker M."/>
        </authorList>
    </citation>
    <scope>NUCLEOTIDE SEQUENCE [LARGE SCALE GENOMIC DNA]</scope>
    <source>
        <strain evidence="8 9">DSM 23447</strain>
    </source>
</reference>
<dbReference type="PROSITE" id="PS00062">
    <property type="entry name" value="ALDOKETO_REDUCTASE_2"/>
    <property type="match status" value="1"/>
</dbReference>